<evidence type="ECO:0000313" key="3">
    <source>
        <dbReference type="WBParaSite" id="PSU_v2.g13581.t1"/>
    </source>
</evidence>
<reference evidence="3" key="1">
    <citation type="submission" date="2022-11" db="UniProtKB">
        <authorList>
            <consortium name="WormBaseParasite"/>
        </authorList>
    </citation>
    <scope>IDENTIFICATION</scope>
</reference>
<dbReference type="Proteomes" id="UP000887577">
    <property type="component" value="Unplaced"/>
</dbReference>
<evidence type="ECO:0000256" key="1">
    <source>
        <dbReference type="SAM" id="MobiDB-lite"/>
    </source>
</evidence>
<keyword evidence="2" id="KW-1185">Reference proteome</keyword>
<sequence length="134" mass="15212">METNATMGYIIRLILNVINYLKHTPAYKLSLELQTLPIHREDNDLDLEGSFYDEIIKNDPKEQQRNKKKLKKKKVRKNAAASAAAEDETAEAEMIEEFEDNIPKLEEILQHIDFSDAIVVTEDSCPGLPSISPA</sequence>
<feature type="region of interest" description="Disordered" evidence="1">
    <location>
        <begin position="62"/>
        <end position="91"/>
    </location>
</feature>
<feature type="compositionally biased region" description="Basic residues" evidence="1">
    <location>
        <begin position="66"/>
        <end position="77"/>
    </location>
</feature>
<organism evidence="2 3">
    <name type="scientific">Panagrolaimus superbus</name>
    <dbReference type="NCBI Taxonomy" id="310955"/>
    <lineage>
        <taxon>Eukaryota</taxon>
        <taxon>Metazoa</taxon>
        <taxon>Ecdysozoa</taxon>
        <taxon>Nematoda</taxon>
        <taxon>Chromadorea</taxon>
        <taxon>Rhabditida</taxon>
        <taxon>Tylenchina</taxon>
        <taxon>Panagrolaimomorpha</taxon>
        <taxon>Panagrolaimoidea</taxon>
        <taxon>Panagrolaimidae</taxon>
        <taxon>Panagrolaimus</taxon>
    </lineage>
</organism>
<dbReference type="WBParaSite" id="PSU_v2.g13581.t1">
    <property type="protein sequence ID" value="PSU_v2.g13581.t1"/>
    <property type="gene ID" value="PSU_v2.g13581"/>
</dbReference>
<dbReference type="AlphaFoldDB" id="A0A914Y2W7"/>
<evidence type="ECO:0000313" key="2">
    <source>
        <dbReference type="Proteomes" id="UP000887577"/>
    </source>
</evidence>
<name>A0A914Y2W7_9BILA</name>
<protein>
    <submittedName>
        <fullName evidence="3">Uncharacterized protein</fullName>
    </submittedName>
</protein>
<proteinExistence type="predicted"/>
<accession>A0A914Y2W7</accession>